<evidence type="ECO:0000313" key="1">
    <source>
        <dbReference type="EMBL" id="GAG31759.1"/>
    </source>
</evidence>
<dbReference type="InterPro" id="IPR036903">
    <property type="entry name" value="Nup98_auto-Pept-S59_dom_sf"/>
</dbReference>
<dbReference type="GO" id="GO:0005509">
    <property type="term" value="F:calcium ion binding"/>
    <property type="evidence" value="ECO:0007669"/>
    <property type="project" value="InterPro"/>
</dbReference>
<sequence length="254" mass="28239">PCQGGVLPKSESCDDGLDNDCDGKKDCWDTDCASHSNCVDSDGDGLPDIVDKCPDSDNTQSLYSNIYGCPIPKADGFDIKPDFRSINLSDVRFFEIGKRDFGKISFGGRRLSFIRKTDGKYVRFNLDQHIRIFHNKVEIDSSQLPEMNHPSNITMYNVGFIKPVIRRDGLNCSDCRVISYDNNTLIFSVPHFTTYDIIEGNPTCNNDGVIDPGEQCDSDNIPKTCESLGYSGGMIGCDEKCAFITDECFFESPP</sequence>
<gene>
    <name evidence="1" type="ORF">S01H1_61142</name>
</gene>
<proteinExistence type="predicted"/>
<dbReference type="SUPFAM" id="SSF82215">
    <property type="entry name" value="C-terminal autoproteolytic domain of nucleoporin nup98"/>
    <property type="match status" value="1"/>
</dbReference>
<organism evidence="1">
    <name type="scientific">marine sediment metagenome</name>
    <dbReference type="NCBI Taxonomy" id="412755"/>
    <lineage>
        <taxon>unclassified sequences</taxon>
        <taxon>metagenomes</taxon>
        <taxon>ecological metagenomes</taxon>
    </lineage>
</organism>
<dbReference type="SUPFAM" id="SSF103647">
    <property type="entry name" value="TSP type-3 repeat"/>
    <property type="match status" value="1"/>
</dbReference>
<name>X0WL97_9ZZZZ</name>
<protein>
    <submittedName>
        <fullName evidence="1">Uncharacterized protein</fullName>
    </submittedName>
</protein>
<feature type="non-terminal residue" evidence="1">
    <location>
        <position position="254"/>
    </location>
</feature>
<feature type="non-terminal residue" evidence="1">
    <location>
        <position position="1"/>
    </location>
</feature>
<comment type="caution">
    <text evidence="1">The sequence shown here is derived from an EMBL/GenBank/DDBJ whole genome shotgun (WGS) entry which is preliminary data.</text>
</comment>
<dbReference type="AlphaFoldDB" id="X0WL97"/>
<dbReference type="InterPro" id="IPR028974">
    <property type="entry name" value="TSP_type-3_rpt"/>
</dbReference>
<dbReference type="EMBL" id="BARS01040078">
    <property type="protein sequence ID" value="GAG31759.1"/>
    <property type="molecule type" value="Genomic_DNA"/>
</dbReference>
<reference evidence="1" key="1">
    <citation type="journal article" date="2014" name="Front. Microbiol.">
        <title>High frequency of phylogenetically diverse reductive dehalogenase-homologous genes in deep subseafloor sedimentary metagenomes.</title>
        <authorList>
            <person name="Kawai M."/>
            <person name="Futagami T."/>
            <person name="Toyoda A."/>
            <person name="Takaki Y."/>
            <person name="Nishi S."/>
            <person name="Hori S."/>
            <person name="Arai W."/>
            <person name="Tsubouchi T."/>
            <person name="Morono Y."/>
            <person name="Uchiyama I."/>
            <person name="Ito T."/>
            <person name="Fujiyama A."/>
            <person name="Inagaki F."/>
            <person name="Takami H."/>
        </authorList>
    </citation>
    <scope>NUCLEOTIDE SEQUENCE</scope>
    <source>
        <strain evidence="1">Expedition CK06-06</strain>
    </source>
</reference>
<accession>X0WL97</accession>